<keyword evidence="2" id="KW-0285">Flavoprotein</keyword>
<dbReference type="EMBL" id="JAVRRD010000031">
    <property type="protein sequence ID" value="KAK5046326.1"/>
    <property type="molecule type" value="Genomic_DNA"/>
</dbReference>
<dbReference type="SUPFAM" id="SSF56425">
    <property type="entry name" value="Succinate dehydrogenase/fumarate reductase flavoprotein, catalytic domain"/>
    <property type="match status" value="1"/>
</dbReference>
<proteinExistence type="predicted"/>
<evidence type="ECO:0000259" key="5">
    <source>
        <dbReference type="Pfam" id="PF00890"/>
    </source>
</evidence>
<dbReference type="InterPro" id="IPR050315">
    <property type="entry name" value="FAD-oxidoreductase_2"/>
</dbReference>
<dbReference type="Pfam" id="PF00890">
    <property type="entry name" value="FAD_binding_2"/>
    <property type="match status" value="1"/>
</dbReference>
<evidence type="ECO:0000256" key="2">
    <source>
        <dbReference type="ARBA" id="ARBA00022630"/>
    </source>
</evidence>
<name>A0AAV9MX99_9EURO</name>
<dbReference type="GO" id="GO:0016491">
    <property type="term" value="F:oxidoreductase activity"/>
    <property type="evidence" value="ECO:0007669"/>
    <property type="project" value="UniProtKB-KW"/>
</dbReference>
<accession>A0AAV9MX99</accession>
<dbReference type="RefSeq" id="XP_064701920.1">
    <property type="nucleotide sequence ID" value="XM_064852015.1"/>
</dbReference>
<feature type="domain" description="FAD-dependent oxidoreductase 2 FAD-binding" evidence="5">
    <location>
        <begin position="20"/>
        <end position="451"/>
    </location>
</feature>
<dbReference type="GeneID" id="89976633"/>
<evidence type="ECO:0000256" key="3">
    <source>
        <dbReference type="ARBA" id="ARBA00022827"/>
    </source>
</evidence>
<dbReference type="Gene3D" id="3.50.50.60">
    <property type="entry name" value="FAD/NAD(P)-binding domain"/>
    <property type="match status" value="1"/>
</dbReference>
<gene>
    <name evidence="6" type="ORF">LTR84_008470</name>
</gene>
<dbReference type="SUPFAM" id="SSF51905">
    <property type="entry name" value="FAD/NAD(P)-binding domain"/>
    <property type="match status" value="1"/>
</dbReference>
<dbReference type="InterPro" id="IPR036188">
    <property type="entry name" value="FAD/NAD-bd_sf"/>
</dbReference>
<organism evidence="6 7">
    <name type="scientific">Exophiala bonariae</name>
    <dbReference type="NCBI Taxonomy" id="1690606"/>
    <lineage>
        <taxon>Eukaryota</taxon>
        <taxon>Fungi</taxon>
        <taxon>Dikarya</taxon>
        <taxon>Ascomycota</taxon>
        <taxon>Pezizomycotina</taxon>
        <taxon>Eurotiomycetes</taxon>
        <taxon>Chaetothyriomycetidae</taxon>
        <taxon>Chaetothyriales</taxon>
        <taxon>Herpotrichiellaceae</taxon>
        <taxon>Exophiala</taxon>
    </lineage>
</organism>
<dbReference type="InterPro" id="IPR003953">
    <property type="entry name" value="FAD-dep_OxRdtase_2_FAD-bd"/>
</dbReference>
<comment type="cofactor">
    <cofactor evidence="1">
        <name>FAD</name>
        <dbReference type="ChEBI" id="CHEBI:57692"/>
    </cofactor>
</comment>
<keyword evidence="7" id="KW-1185">Reference proteome</keyword>
<sequence>MSFAAQVVSSLTGSSPTVYDLVVVGSGFAGSMTTLNFLEECKKLGKNGKVALIEAGKDGERCGASRWTMAYLRLDKDNQFDTDWKNEMARVSEGLADQDYCLKMEKEVPISVQYLIDHGVKFNHHDEKNVFLEFNTDQHFVFPEGGGHAIINALFGHIRKFDNVNIMWETQAEQLLTEEDGSICGVKVRKPDGRLSKVLGKKVMLACGGFEGNREMLGRYVGPRTEHLELIAPGLKYNTGFGLKMGLDVGAAVAGSMSGMHCELVDTRATKPDAVIWGHGFGIVVNEHCQRFYDEGQRHLFATFEMIALETWRDQNQKAYFVTDKPIMDRFRPGWVYDTTDKEPEQSDTIEGLAEKLGLDPKALKKTVDEFNAAINDNEFDLMKLDGKRTHGLSPDKTNWASPIKEAPFYGYPMKAQLTFTYGGLKCDLDSKVLSTTGAPIPGLYAAGELSGLFYNEVSFPHPNAHQHGWKSPRSDANFHVNSVSQNEHYVRARSDVGVRAH</sequence>
<evidence type="ECO:0000313" key="6">
    <source>
        <dbReference type="EMBL" id="KAK5046326.1"/>
    </source>
</evidence>
<protein>
    <recommendedName>
        <fullName evidence="5">FAD-dependent oxidoreductase 2 FAD-binding domain-containing protein</fullName>
    </recommendedName>
</protein>
<evidence type="ECO:0000256" key="4">
    <source>
        <dbReference type="ARBA" id="ARBA00023002"/>
    </source>
</evidence>
<dbReference type="InterPro" id="IPR027477">
    <property type="entry name" value="Succ_DH/fumarate_Rdtase_cat_sf"/>
</dbReference>
<evidence type="ECO:0000313" key="7">
    <source>
        <dbReference type="Proteomes" id="UP001358417"/>
    </source>
</evidence>
<keyword evidence="4" id="KW-0560">Oxidoreductase</keyword>
<dbReference type="Gene3D" id="3.90.700.10">
    <property type="entry name" value="Succinate dehydrogenase/fumarate reductase flavoprotein, catalytic domain"/>
    <property type="match status" value="1"/>
</dbReference>
<dbReference type="AlphaFoldDB" id="A0AAV9MX99"/>
<comment type="caution">
    <text evidence="6">The sequence shown here is derived from an EMBL/GenBank/DDBJ whole genome shotgun (WGS) entry which is preliminary data.</text>
</comment>
<keyword evidence="3" id="KW-0274">FAD</keyword>
<dbReference type="PANTHER" id="PTHR43400:SF7">
    <property type="entry name" value="FAD-DEPENDENT OXIDOREDUCTASE 2 FAD BINDING DOMAIN-CONTAINING PROTEIN"/>
    <property type="match status" value="1"/>
</dbReference>
<reference evidence="6 7" key="1">
    <citation type="submission" date="2023-08" db="EMBL/GenBank/DDBJ databases">
        <title>Black Yeasts Isolated from many extreme environments.</title>
        <authorList>
            <person name="Coleine C."/>
            <person name="Stajich J.E."/>
            <person name="Selbmann L."/>
        </authorList>
    </citation>
    <scope>NUCLEOTIDE SEQUENCE [LARGE SCALE GENOMIC DNA]</scope>
    <source>
        <strain evidence="6 7">CCFEE 5792</strain>
    </source>
</reference>
<evidence type="ECO:0000256" key="1">
    <source>
        <dbReference type="ARBA" id="ARBA00001974"/>
    </source>
</evidence>
<dbReference type="Proteomes" id="UP001358417">
    <property type="component" value="Unassembled WGS sequence"/>
</dbReference>
<dbReference type="PANTHER" id="PTHR43400">
    <property type="entry name" value="FUMARATE REDUCTASE"/>
    <property type="match status" value="1"/>
</dbReference>